<sequence>MHSELGHFSMPSVNIRESEKEYTIEVAAPGMEKGDFNVDMHDGLLTIACEKKCESESQGKEGESYLRREFNYSKFSKQFTLPDSVDEASIQANYDKGVLTVQLPKRQDDPRKQRRSIDVK</sequence>
<accession>A0A0Q4B922</accession>
<gene>
    <name evidence="5" type="ORF">AL399_01150</name>
</gene>
<keyword evidence="6" id="KW-1185">Reference proteome</keyword>
<dbReference type="PANTHER" id="PTHR11527">
    <property type="entry name" value="HEAT-SHOCK PROTEIN 20 FAMILY MEMBER"/>
    <property type="match status" value="1"/>
</dbReference>
<dbReference type="PROSITE" id="PS01031">
    <property type="entry name" value="SHSP"/>
    <property type="match status" value="1"/>
</dbReference>
<dbReference type="AlphaFoldDB" id="A0A0Q4B922"/>
<dbReference type="Gene3D" id="2.60.40.790">
    <property type="match status" value="1"/>
</dbReference>
<reference evidence="5" key="1">
    <citation type="submission" date="2015-08" db="EMBL/GenBank/DDBJ databases">
        <title>Candidatus Bacteriodes Periocalifornicus.</title>
        <authorList>
            <person name="McLean J.S."/>
            <person name="Kelley S."/>
        </authorList>
    </citation>
    <scope>NUCLEOTIDE SEQUENCE [LARGE SCALE GENOMIC DNA]</scope>
    <source>
        <strain evidence="5">12B</strain>
    </source>
</reference>
<dbReference type="SUPFAM" id="SSF49764">
    <property type="entry name" value="HSP20-like chaperones"/>
    <property type="match status" value="1"/>
</dbReference>
<dbReference type="Proteomes" id="UP000054172">
    <property type="component" value="Unassembled WGS sequence"/>
</dbReference>
<evidence type="ECO:0000313" key="6">
    <source>
        <dbReference type="Proteomes" id="UP000054172"/>
    </source>
</evidence>
<comment type="similarity">
    <text evidence="1 2">Belongs to the small heat shock protein (HSP20) family.</text>
</comment>
<proteinExistence type="inferred from homology"/>
<evidence type="ECO:0000256" key="3">
    <source>
        <dbReference type="SAM" id="MobiDB-lite"/>
    </source>
</evidence>
<dbReference type="EMBL" id="LIIK01000003">
    <property type="protein sequence ID" value="KQM09568.1"/>
    <property type="molecule type" value="Genomic_DNA"/>
</dbReference>
<name>A0A0Q4B922_9BACT</name>
<protein>
    <recommendedName>
        <fullName evidence="4">SHSP domain-containing protein</fullName>
    </recommendedName>
</protein>
<evidence type="ECO:0000259" key="4">
    <source>
        <dbReference type="PROSITE" id="PS01031"/>
    </source>
</evidence>
<feature type="domain" description="SHSP" evidence="4">
    <location>
        <begin position="4"/>
        <end position="120"/>
    </location>
</feature>
<dbReference type="CDD" id="cd06464">
    <property type="entry name" value="ACD_sHsps-like"/>
    <property type="match status" value="1"/>
</dbReference>
<evidence type="ECO:0000256" key="1">
    <source>
        <dbReference type="PROSITE-ProRule" id="PRU00285"/>
    </source>
</evidence>
<feature type="compositionally biased region" description="Basic and acidic residues" evidence="3">
    <location>
        <begin position="105"/>
        <end position="120"/>
    </location>
</feature>
<dbReference type="InterPro" id="IPR031107">
    <property type="entry name" value="Small_HSP"/>
</dbReference>
<evidence type="ECO:0000256" key="2">
    <source>
        <dbReference type="RuleBase" id="RU003616"/>
    </source>
</evidence>
<feature type="region of interest" description="Disordered" evidence="3">
    <location>
        <begin position="101"/>
        <end position="120"/>
    </location>
</feature>
<dbReference type="Pfam" id="PF00011">
    <property type="entry name" value="HSP20"/>
    <property type="match status" value="1"/>
</dbReference>
<dbReference type="InterPro" id="IPR002068">
    <property type="entry name" value="A-crystallin/Hsp20_dom"/>
</dbReference>
<dbReference type="PATRIC" id="fig|1702214.3.peg.1703"/>
<evidence type="ECO:0000313" key="5">
    <source>
        <dbReference type="EMBL" id="KQM09568.1"/>
    </source>
</evidence>
<comment type="caution">
    <text evidence="5">The sequence shown here is derived from an EMBL/GenBank/DDBJ whole genome shotgun (WGS) entry which is preliminary data.</text>
</comment>
<organism evidence="5 6">
    <name type="scientific">Candidatus [Bacteroides] periocalifornicus</name>
    <dbReference type="NCBI Taxonomy" id="1702214"/>
    <lineage>
        <taxon>Bacteria</taxon>
        <taxon>Pseudomonadati</taxon>
        <taxon>Bacteroidota</taxon>
    </lineage>
</organism>
<dbReference type="STRING" id="1702214.AL399_01150"/>
<dbReference type="InterPro" id="IPR008978">
    <property type="entry name" value="HSP20-like_chaperone"/>
</dbReference>